<dbReference type="Proteomes" id="UP000423396">
    <property type="component" value="Chromosome"/>
</dbReference>
<dbReference type="PANTHER" id="PTHR10629">
    <property type="entry name" value="CYTOSINE-SPECIFIC METHYLTRANSFERASE"/>
    <property type="match status" value="1"/>
</dbReference>
<dbReference type="Gene3D" id="3.90.120.10">
    <property type="entry name" value="DNA Methylase, subunit A, domain 2"/>
    <property type="match status" value="1"/>
</dbReference>
<gene>
    <name evidence="6" type="primary">dcm</name>
    <name evidence="6" type="ORF">D1868_02025</name>
</gene>
<accession>A0A650CLX9</accession>
<keyword evidence="4" id="KW-0949">S-adenosyl-L-methionine</keyword>
<dbReference type="InterPro" id="IPR029063">
    <property type="entry name" value="SAM-dependent_MTases_sf"/>
</dbReference>
<dbReference type="GO" id="GO:0044027">
    <property type="term" value="P:negative regulation of gene expression via chromosomal CpG island methylation"/>
    <property type="evidence" value="ECO:0007669"/>
    <property type="project" value="TreeGrafter"/>
</dbReference>
<keyword evidence="2 6" id="KW-0489">Methyltransferase</keyword>
<evidence type="ECO:0000256" key="4">
    <source>
        <dbReference type="ARBA" id="ARBA00022691"/>
    </source>
</evidence>
<proteinExistence type="inferred from homology"/>
<evidence type="ECO:0000256" key="2">
    <source>
        <dbReference type="ARBA" id="ARBA00022603"/>
    </source>
</evidence>
<dbReference type="PRINTS" id="PR00105">
    <property type="entry name" value="C5METTRFRASE"/>
</dbReference>
<dbReference type="Gene3D" id="3.40.50.150">
    <property type="entry name" value="Vaccinia Virus protein VP39"/>
    <property type="match status" value="1"/>
</dbReference>
<reference evidence="6 7" key="1">
    <citation type="submission" date="2019-10" db="EMBL/GenBank/DDBJ databases">
        <title>Genome Sequences from Six Type Strain Members of the Archaeal Family Sulfolobaceae: Acidianus ambivalens, Acidianus infernus, Metallosphaera prunae, Stygiolobus azoricus, Sulfolobus metallicus, and Sulfurisphaera ohwakuensis.</title>
        <authorList>
            <person name="Counts J.A."/>
            <person name="Kelly R.M."/>
        </authorList>
    </citation>
    <scope>NUCLEOTIDE SEQUENCE [LARGE SCALE GENOMIC DNA]</scope>
    <source>
        <strain evidence="6 7">FC6</strain>
    </source>
</reference>
<dbReference type="Pfam" id="PF00145">
    <property type="entry name" value="DNA_methylase"/>
    <property type="match status" value="1"/>
</dbReference>
<dbReference type="RefSeq" id="WP_156005113.1">
    <property type="nucleotide sequence ID" value="NZ_CP045483.1"/>
</dbReference>
<keyword evidence="3 6" id="KW-0808">Transferase</keyword>
<dbReference type="EMBL" id="CP045483">
    <property type="protein sequence ID" value="QGR18884.1"/>
    <property type="molecule type" value="Genomic_DNA"/>
</dbReference>
<dbReference type="GeneID" id="42797812"/>
<dbReference type="KEGG" id="sazo:D1868_02025"/>
<dbReference type="REBASE" id="376754">
    <property type="entry name" value="M.SazFC6ORF2025P"/>
</dbReference>
<dbReference type="InterPro" id="IPR050390">
    <property type="entry name" value="C5-Methyltransferase"/>
</dbReference>
<dbReference type="PANTHER" id="PTHR10629:SF52">
    <property type="entry name" value="DNA (CYTOSINE-5)-METHYLTRANSFERASE 1"/>
    <property type="match status" value="1"/>
</dbReference>
<evidence type="ECO:0000313" key="7">
    <source>
        <dbReference type="Proteomes" id="UP000423396"/>
    </source>
</evidence>
<evidence type="ECO:0000256" key="3">
    <source>
        <dbReference type="ARBA" id="ARBA00022679"/>
    </source>
</evidence>
<dbReference type="OrthoDB" id="5033at2157"/>
<dbReference type="EC" id="2.1.1.37" evidence="1"/>
<dbReference type="GO" id="GO:0003886">
    <property type="term" value="F:DNA (cytosine-5-)-methyltransferase activity"/>
    <property type="evidence" value="ECO:0007669"/>
    <property type="project" value="UniProtKB-EC"/>
</dbReference>
<sequence>MGKLTVVDLFSGAGGFSLGFRKAGFEIKVAIDINHSAARTYSANFPNTIVIEDDIRSISGDDIIHLVGGEVDIVIGSPPCEPYTGANPLRMKEPLDRLYLDEKGELTLEYIRLVGELSPKIFVMENVPSITNTESLKDAIRLEFRRVGYEKIFFNYLKAEDYGNPSRRIRVFISNIPLDPPKSSRYVMVWDAIKDLSDPKTYNEVPNHEVQEVNERKLKEIAKTEIDDYLTMFRGSSGRNIPLYIRLNPNKLAPTVMGNSRFIHPYENRFLTVREQARLMSYPDFHVFLGSRDDQFNQVGEAVPVALSTAIARQIMSEYYARDIRSVA</sequence>
<evidence type="ECO:0000256" key="1">
    <source>
        <dbReference type="ARBA" id="ARBA00011975"/>
    </source>
</evidence>
<dbReference type="SUPFAM" id="SSF53335">
    <property type="entry name" value="S-adenosyl-L-methionine-dependent methyltransferases"/>
    <property type="match status" value="1"/>
</dbReference>
<comment type="similarity">
    <text evidence="5">Belongs to the class I-like SAM-binding methyltransferase superfamily. C5-methyltransferase family.</text>
</comment>
<dbReference type="InterPro" id="IPR001525">
    <property type="entry name" value="C5_MeTfrase"/>
</dbReference>
<dbReference type="GO" id="GO:0003677">
    <property type="term" value="F:DNA binding"/>
    <property type="evidence" value="ECO:0007669"/>
    <property type="project" value="TreeGrafter"/>
</dbReference>
<organism evidence="6 7">
    <name type="scientific">Stygiolobus azoricus</name>
    <dbReference type="NCBI Taxonomy" id="41675"/>
    <lineage>
        <taxon>Archaea</taxon>
        <taxon>Thermoproteota</taxon>
        <taxon>Thermoprotei</taxon>
        <taxon>Sulfolobales</taxon>
        <taxon>Sulfolobaceae</taxon>
        <taxon>Stygiolobus</taxon>
    </lineage>
</organism>
<protein>
    <recommendedName>
        <fullName evidence="1">DNA (cytosine-5-)-methyltransferase</fullName>
        <ecNumber evidence="1">2.1.1.37</ecNumber>
    </recommendedName>
</protein>
<dbReference type="AlphaFoldDB" id="A0A650CLX9"/>
<evidence type="ECO:0000313" key="6">
    <source>
        <dbReference type="EMBL" id="QGR18884.1"/>
    </source>
</evidence>
<evidence type="ECO:0000256" key="5">
    <source>
        <dbReference type="RuleBase" id="RU000416"/>
    </source>
</evidence>
<dbReference type="NCBIfam" id="TIGR00675">
    <property type="entry name" value="dcm"/>
    <property type="match status" value="1"/>
</dbReference>
<dbReference type="GO" id="GO:0032259">
    <property type="term" value="P:methylation"/>
    <property type="evidence" value="ECO:0007669"/>
    <property type="project" value="UniProtKB-KW"/>
</dbReference>
<name>A0A650CLX9_9CREN</name>
<dbReference type="PROSITE" id="PS51679">
    <property type="entry name" value="SAM_MT_C5"/>
    <property type="match status" value="1"/>
</dbReference>
<keyword evidence="7" id="KW-1185">Reference proteome</keyword>